<accession>A0A3M7REH7</accession>
<dbReference type="SUPFAM" id="SSF47923">
    <property type="entry name" value="Ypt/Rab-GAP domain of gyp1p"/>
    <property type="match status" value="1"/>
</dbReference>
<keyword evidence="1" id="KW-0343">GTPase activation</keyword>
<dbReference type="GO" id="GO:0005096">
    <property type="term" value="F:GTPase activator activity"/>
    <property type="evidence" value="ECO:0007669"/>
    <property type="project" value="UniProtKB-KW"/>
</dbReference>
<dbReference type="STRING" id="10195.A0A3M7REH7"/>
<dbReference type="Gene3D" id="1.10.472.80">
    <property type="entry name" value="Ypt/Rab-GAP domain of gyp1p, domain 3"/>
    <property type="match status" value="1"/>
</dbReference>
<name>A0A3M7REH7_BRAPC</name>
<dbReference type="GO" id="GO:0031267">
    <property type="term" value="F:small GTPase binding"/>
    <property type="evidence" value="ECO:0007669"/>
    <property type="project" value="TreeGrafter"/>
</dbReference>
<gene>
    <name evidence="6" type="ORF">BpHYR1_049500</name>
</gene>
<organism evidence="6 7">
    <name type="scientific">Brachionus plicatilis</name>
    <name type="common">Marine rotifer</name>
    <name type="synonym">Brachionus muelleri</name>
    <dbReference type="NCBI Taxonomy" id="10195"/>
    <lineage>
        <taxon>Eukaryota</taxon>
        <taxon>Metazoa</taxon>
        <taxon>Spiralia</taxon>
        <taxon>Gnathifera</taxon>
        <taxon>Rotifera</taxon>
        <taxon>Eurotatoria</taxon>
        <taxon>Monogononta</taxon>
        <taxon>Pseudotrocha</taxon>
        <taxon>Ploima</taxon>
        <taxon>Brachionidae</taxon>
        <taxon>Brachionus</taxon>
    </lineage>
</organism>
<keyword evidence="7" id="KW-1185">Reference proteome</keyword>
<dbReference type="Pfam" id="PF00640">
    <property type="entry name" value="PID"/>
    <property type="match status" value="1"/>
</dbReference>
<evidence type="ECO:0000313" key="7">
    <source>
        <dbReference type="Proteomes" id="UP000276133"/>
    </source>
</evidence>
<dbReference type="Proteomes" id="UP000276133">
    <property type="component" value="Unassembled WGS sequence"/>
</dbReference>
<dbReference type="InterPro" id="IPR022164">
    <property type="entry name" value="Kinesin-like"/>
</dbReference>
<evidence type="ECO:0000259" key="5">
    <source>
        <dbReference type="PROSITE" id="PS50086"/>
    </source>
</evidence>
<dbReference type="PANTHER" id="PTHR47219:SF9">
    <property type="entry name" value="GTPASE ACTIVATING PROTEIN AND CENTROSOME-ASSOCIATED, ISOFORM B"/>
    <property type="match status" value="1"/>
</dbReference>
<comment type="caution">
    <text evidence="6">The sequence shown here is derived from an EMBL/GenBank/DDBJ whole genome shotgun (WGS) entry which is preliminary data.</text>
</comment>
<dbReference type="PROSITE" id="PS01179">
    <property type="entry name" value="PID"/>
    <property type="match status" value="1"/>
</dbReference>
<dbReference type="EMBL" id="REGN01003571">
    <property type="protein sequence ID" value="RNA21871.1"/>
    <property type="molecule type" value="Genomic_DNA"/>
</dbReference>
<dbReference type="InterPro" id="IPR035969">
    <property type="entry name" value="Rab-GAP_TBC_sf"/>
</dbReference>
<proteinExistence type="predicted"/>
<dbReference type="SMART" id="SM00462">
    <property type="entry name" value="PTB"/>
    <property type="match status" value="1"/>
</dbReference>
<dbReference type="InterPro" id="IPR050302">
    <property type="entry name" value="Rab_GAP_TBC_domain"/>
</dbReference>
<protein>
    <submittedName>
        <fullName evidence="6">Rab GTPase-activating 1 isoform X1</fullName>
    </submittedName>
</protein>
<feature type="domain" description="Rab-GAP TBC" evidence="5">
    <location>
        <begin position="502"/>
        <end position="691"/>
    </location>
</feature>
<dbReference type="PROSITE" id="PS50086">
    <property type="entry name" value="TBC_RABGAP"/>
    <property type="match status" value="1"/>
</dbReference>
<dbReference type="InterPro" id="IPR011993">
    <property type="entry name" value="PH-like_dom_sf"/>
</dbReference>
<evidence type="ECO:0000313" key="6">
    <source>
        <dbReference type="EMBL" id="RNA21871.1"/>
    </source>
</evidence>
<dbReference type="InterPro" id="IPR000195">
    <property type="entry name" value="Rab-GAP-TBC_dom"/>
</dbReference>
<dbReference type="SUPFAM" id="SSF50729">
    <property type="entry name" value="PH domain-like"/>
    <property type="match status" value="1"/>
</dbReference>
<evidence type="ECO:0000259" key="4">
    <source>
        <dbReference type="PROSITE" id="PS01179"/>
    </source>
</evidence>
<dbReference type="InterPro" id="IPR006020">
    <property type="entry name" value="PTB/PI_dom"/>
</dbReference>
<sequence length="691" mass="78591">MEQEEEPKESVPSDLELEASNNQKPVSSPNNCIFFYGVTYLGCASVNAPKSENEINRVITTLNEQGKVFVEITMSVPQTIEEKIVLLDAQEAIIAQYKMSHVLFVVRGAKNTAESNCFAFTTCHGDSSENYIFSCHVFRCNLVDAVSKILYSFWTVFNRQNQQLHNSRQHRTSETSLSSTAGQLSSVASSLLGSLTNIGSSNLASLTTPSTNSLDPDFCDYALKYVNGSKQDQYIFSATLDIKEEEPKSQTFQLVPREKEFFKLRKNIDKQINIHIQQVTNVPLEIERCFGVLMCQGRNVSNKDMQLLDLVSMGKSAEPGSGNRSPGYVVTAKWQPSNTNSALHVLNEETQKNARVFMTMAVDLVINGLQDPVRFCVESKARIFSQSEKFWVYQKNKHVEHFFLQLNKNKEELGVNSMYSLKSIHSQTELMRKKHALEHETKMEMGANVSDDENEVVMSGLGSVSKDCAEEELMDWSELLCKWRKSTWNERPKGLQALVRKGIPEALRGEVWQLLAGCNENEKSMNESYRLLLSKDSPCESVILRDINRTFPGHQFFQEENGQQALYKICKAYSIYDEEVGYCQGLSFLVASLLLHMPEEQAFNLLVKVMYKYEIREIFKTNFECLHLRFFQLESLIKEFLPELNEHFVDLNIESHISGKNLMSTLSISSKKSSKYLCSTGRMFKPLSSQK</sequence>
<dbReference type="Pfam" id="PF12473">
    <property type="entry name" value="DUF3694"/>
    <property type="match status" value="1"/>
</dbReference>
<dbReference type="FunFam" id="1.10.10.750:FF:000003">
    <property type="entry name" value="GTPase activating protein (Evi5)"/>
    <property type="match status" value="1"/>
</dbReference>
<feature type="region of interest" description="Disordered" evidence="3">
    <location>
        <begin position="1"/>
        <end position="25"/>
    </location>
</feature>
<dbReference type="AlphaFoldDB" id="A0A3M7REH7"/>
<dbReference type="Gene3D" id="2.30.29.30">
    <property type="entry name" value="Pleckstrin-homology domain (PH domain)/Phosphotyrosine-binding domain (PTB)"/>
    <property type="match status" value="1"/>
</dbReference>
<dbReference type="PANTHER" id="PTHR47219">
    <property type="entry name" value="RAB GTPASE-ACTIVATING PROTEIN 1-LIKE"/>
    <property type="match status" value="1"/>
</dbReference>
<evidence type="ECO:0000256" key="2">
    <source>
        <dbReference type="ARBA" id="ARBA00023054"/>
    </source>
</evidence>
<dbReference type="SMART" id="SM00164">
    <property type="entry name" value="TBC"/>
    <property type="match status" value="1"/>
</dbReference>
<dbReference type="Pfam" id="PF00566">
    <property type="entry name" value="RabGAP-TBC"/>
    <property type="match status" value="1"/>
</dbReference>
<feature type="domain" description="PID" evidence="4">
    <location>
        <begin position="36"/>
        <end position="140"/>
    </location>
</feature>
<dbReference type="OrthoDB" id="295078at2759"/>
<evidence type="ECO:0000256" key="3">
    <source>
        <dbReference type="SAM" id="MobiDB-lite"/>
    </source>
</evidence>
<dbReference type="Gene3D" id="1.10.10.750">
    <property type="entry name" value="Ypt/Rab-GAP domain of gyp1p, domain 1"/>
    <property type="match status" value="1"/>
</dbReference>
<reference evidence="6 7" key="1">
    <citation type="journal article" date="2018" name="Sci. Rep.">
        <title>Genomic signatures of local adaptation to the degree of environmental predictability in rotifers.</title>
        <authorList>
            <person name="Franch-Gras L."/>
            <person name="Hahn C."/>
            <person name="Garcia-Roger E.M."/>
            <person name="Carmona M.J."/>
            <person name="Serra M."/>
            <person name="Gomez A."/>
        </authorList>
    </citation>
    <scope>NUCLEOTIDE SEQUENCE [LARGE SCALE GENOMIC DNA]</scope>
    <source>
        <strain evidence="6">HYR1</strain>
    </source>
</reference>
<dbReference type="Gene3D" id="1.10.8.270">
    <property type="entry name" value="putative rabgap domain of human tbc1 domain family member 14 like domains"/>
    <property type="match status" value="1"/>
</dbReference>
<evidence type="ECO:0000256" key="1">
    <source>
        <dbReference type="ARBA" id="ARBA00022468"/>
    </source>
</evidence>
<dbReference type="FunFam" id="1.10.8.270:FF:000001">
    <property type="entry name" value="TBC1 domain family member 1"/>
    <property type="match status" value="1"/>
</dbReference>
<keyword evidence="2" id="KW-0175">Coiled coil</keyword>